<proteinExistence type="inferred from homology"/>
<evidence type="ECO:0000313" key="4">
    <source>
        <dbReference type="EMBL" id="KAL3422767.1"/>
    </source>
</evidence>
<dbReference type="Gene3D" id="3.40.50.720">
    <property type="entry name" value="NAD(P)-binding Rossmann-like Domain"/>
    <property type="match status" value="1"/>
</dbReference>
<protein>
    <recommendedName>
        <fullName evidence="3">NmrA-like domain-containing protein</fullName>
    </recommendedName>
</protein>
<dbReference type="InterPro" id="IPR036291">
    <property type="entry name" value="NAD(P)-bd_dom_sf"/>
</dbReference>
<comment type="caution">
    <text evidence="4">The sequence shown here is derived from an EMBL/GenBank/DDBJ whole genome shotgun (WGS) entry which is preliminary data.</text>
</comment>
<comment type="similarity">
    <text evidence="1">Belongs to the NmrA-type oxidoreductase family.</text>
</comment>
<dbReference type="Gene3D" id="3.90.25.10">
    <property type="entry name" value="UDP-galactose 4-epimerase, domain 1"/>
    <property type="match status" value="1"/>
</dbReference>
<dbReference type="InterPro" id="IPR051164">
    <property type="entry name" value="NmrA-like_oxidored"/>
</dbReference>
<evidence type="ECO:0000259" key="3">
    <source>
        <dbReference type="Pfam" id="PF05368"/>
    </source>
</evidence>
<evidence type="ECO:0000313" key="5">
    <source>
        <dbReference type="Proteomes" id="UP001629113"/>
    </source>
</evidence>
<sequence length="332" mass="36191">MGNGKTIVVLGATGNQGGSVAKLFNKAGWSVRAITRNPSSESAKALVAQGIEVAAAELDSLPSLVSAFKGAHVIFGVTDFWAPYFARYGELSQVSDRATGEYATAIEIQRGKNIVDAAETVLKEEGLLERFIWSSLPSINKSSGGEYTYAYHYDGKALVQEYLQHEKKELWLRSSVLHMGFYATNLKTFGKVVGANQDESGTVVFSNPGGNDASHPFVVPSDTGKYVDLLVRTPPGNELLACSVETSYNTFMKTWSEVTGIPSRVEEITVDQADKAAPGGLGREVAESTAWGAKYGWGQREGKLVLPWQLDPQIELTSLREYFEVENWKEFA</sequence>
<dbReference type="PANTHER" id="PTHR42748">
    <property type="entry name" value="NITROGEN METABOLITE REPRESSION PROTEIN NMRA FAMILY MEMBER"/>
    <property type="match status" value="1"/>
</dbReference>
<evidence type="ECO:0000256" key="2">
    <source>
        <dbReference type="ARBA" id="ARBA00022857"/>
    </source>
</evidence>
<organism evidence="4 5">
    <name type="scientific">Phlyctema vagabunda</name>
    <dbReference type="NCBI Taxonomy" id="108571"/>
    <lineage>
        <taxon>Eukaryota</taxon>
        <taxon>Fungi</taxon>
        <taxon>Dikarya</taxon>
        <taxon>Ascomycota</taxon>
        <taxon>Pezizomycotina</taxon>
        <taxon>Leotiomycetes</taxon>
        <taxon>Helotiales</taxon>
        <taxon>Dermateaceae</taxon>
        <taxon>Phlyctema</taxon>
    </lineage>
</organism>
<dbReference type="PANTHER" id="PTHR42748:SF26">
    <property type="entry name" value="NMRA-LIKE DOMAIN-CONTAINING PROTEIN"/>
    <property type="match status" value="1"/>
</dbReference>
<dbReference type="EMBL" id="JBFCZG010000005">
    <property type="protein sequence ID" value="KAL3422767.1"/>
    <property type="molecule type" value="Genomic_DNA"/>
</dbReference>
<feature type="domain" description="NmrA-like" evidence="3">
    <location>
        <begin position="5"/>
        <end position="331"/>
    </location>
</feature>
<accession>A0ABR4PI42</accession>
<dbReference type="SUPFAM" id="SSF51735">
    <property type="entry name" value="NAD(P)-binding Rossmann-fold domains"/>
    <property type="match status" value="1"/>
</dbReference>
<dbReference type="InterPro" id="IPR008030">
    <property type="entry name" value="NmrA-like"/>
</dbReference>
<dbReference type="Proteomes" id="UP001629113">
    <property type="component" value="Unassembled WGS sequence"/>
</dbReference>
<keyword evidence="2" id="KW-0521">NADP</keyword>
<keyword evidence="5" id="KW-1185">Reference proteome</keyword>
<reference evidence="4 5" key="1">
    <citation type="submission" date="2024-06" db="EMBL/GenBank/DDBJ databases">
        <title>Complete genome of Phlyctema vagabunda strain 19-DSS-EL-015.</title>
        <authorList>
            <person name="Fiorenzani C."/>
        </authorList>
    </citation>
    <scope>NUCLEOTIDE SEQUENCE [LARGE SCALE GENOMIC DNA]</scope>
    <source>
        <strain evidence="4 5">19-DSS-EL-015</strain>
    </source>
</reference>
<gene>
    <name evidence="4" type="ORF">PVAG01_06922</name>
</gene>
<evidence type="ECO:0000256" key="1">
    <source>
        <dbReference type="ARBA" id="ARBA00006328"/>
    </source>
</evidence>
<name>A0ABR4PI42_9HELO</name>
<dbReference type="Pfam" id="PF05368">
    <property type="entry name" value="NmrA"/>
    <property type="match status" value="1"/>
</dbReference>